<dbReference type="KEGG" id="cbae:COR50_13865"/>
<dbReference type="EMBL" id="CP023777">
    <property type="protein sequence ID" value="ATL48162.1"/>
    <property type="molecule type" value="Genomic_DNA"/>
</dbReference>
<keyword evidence="3" id="KW-1185">Reference proteome</keyword>
<evidence type="ECO:0008006" key="4">
    <source>
        <dbReference type="Google" id="ProtNLM"/>
    </source>
</evidence>
<accession>A0A291QWA0</accession>
<dbReference type="Proteomes" id="UP000220133">
    <property type="component" value="Chromosome"/>
</dbReference>
<dbReference type="AlphaFoldDB" id="A0A291QWA0"/>
<sequence>MINKLPGMLKVFQCCCYVLLCCSVFGQNKINQSDAQGRKQGYWVVEMPALRGERAYTMEGTYKDGKKDGPWKKFNHAGDIISMESFRNDKLHGPVKYYYPNGQLSLEGSYLAQEIRRDSARVYDIATDENKMQAVEFDGQSVKNGWWKMYDERGHLLSQEYYKKGELIKVPTFTDSTDSTDSTDAKNTQDNHSPKK</sequence>
<dbReference type="InterPro" id="IPR011652">
    <property type="entry name" value="MORN_2"/>
</dbReference>
<feature type="region of interest" description="Disordered" evidence="1">
    <location>
        <begin position="173"/>
        <end position="196"/>
    </location>
</feature>
<evidence type="ECO:0000256" key="1">
    <source>
        <dbReference type="SAM" id="MobiDB-lite"/>
    </source>
</evidence>
<dbReference type="SUPFAM" id="SSF82185">
    <property type="entry name" value="Histone H3 K4-specific methyltransferase SET7/9 N-terminal domain"/>
    <property type="match status" value="1"/>
</dbReference>
<dbReference type="Pfam" id="PF07661">
    <property type="entry name" value="MORN_2"/>
    <property type="match status" value="2"/>
</dbReference>
<name>A0A291QWA0_9BACT</name>
<organism evidence="2 3">
    <name type="scientific">Chitinophaga caeni</name>
    <dbReference type="NCBI Taxonomy" id="2029983"/>
    <lineage>
        <taxon>Bacteria</taxon>
        <taxon>Pseudomonadati</taxon>
        <taxon>Bacteroidota</taxon>
        <taxon>Chitinophagia</taxon>
        <taxon>Chitinophagales</taxon>
        <taxon>Chitinophagaceae</taxon>
        <taxon>Chitinophaga</taxon>
    </lineage>
</organism>
<reference evidence="2 3" key="1">
    <citation type="submission" date="2017-10" db="EMBL/GenBank/DDBJ databases">
        <title>Paenichitinophaga pekingensis gen. nov., sp. nov., isolated from activated sludge.</title>
        <authorList>
            <person name="Jin D."/>
            <person name="Kong X."/>
            <person name="Deng Y."/>
            <person name="Bai Z."/>
        </authorList>
    </citation>
    <scope>NUCLEOTIDE SEQUENCE [LARGE SCALE GENOMIC DNA]</scope>
    <source>
        <strain evidence="2 3">13</strain>
    </source>
</reference>
<protein>
    <recommendedName>
        <fullName evidence="4">Toxin-antitoxin system YwqK family antitoxin</fullName>
    </recommendedName>
</protein>
<evidence type="ECO:0000313" key="3">
    <source>
        <dbReference type="Proteomes" id="UP000220133"/>
    </source>
</evidence>
<dbReference type="Gene3D" id="3.90.930.1">
    <property type="match status" value="1"/>
</dbReference>
<proteinExistence type="predicted"/>
<feature type="compositionally biased region" description="Basic and acidic residues" evidence="1">
    <location>
        <begin position="183"/>
        <end position="196"/>
    </location>
</feature>
<gene>
    <name evidence="2" type="ORF">COR50_13865</name>
</gene>
<evidence type="ECO:0000313" key="2">
    <source>
        <dbReference type="EMBL" id="ATL48162.1"/>
    </source>
</evidence>